<dbReference type="GO" id="GO:0003677">
    <property type="term" value="F:DNA binding"/>
    <property type="evidence" value="ECO:0007669"/>
    <property type="project" value="UniProtKB-KW"/>
</dbReference>
<proteinExistence type="inferred from homology"/>
<comment type="similarity">
    <text evidence="2">Belongs to the SNF2/RAD54 helicase family.</text>
</comment>
<keyword evidence="4" id="KW-0347">Helicase</keyword>
<comment type="subcellular location">
    <subcellularLocation>
        <location evidence="1">Nucleus</location>
    </subcellularLocation>
</comment>
<dbReference type="InterPro" id="IPR044574">
    <property type="entry name" value="ARIP4-like"/>
</dbReference>
<dbReference type="GO" id="GO:0016887">
    <property type="term" value="F:ATP hydrolysis activity"/>
    <property type="evidence" value="ECO:0007669"/>
    <property type="project" value="InterPro"/>
</dbReference>
<evidence type="ECO:0000259" key="8">
    <source>
        <dbReference type="Pfam" id="PF00176"/>
    </source>
</evidence>
<dbReference type="Gene3D" id="3.40.50.10810">
    <property type="entry name" value="Tandem AAA-ATPase domain"/>
    <property type="match status" value="1"/>
</dbReference>
<dbReference type="InterPro" id="IPR038718">
    <property type="entry name" value="SNF2-like_sf"/>
</dbReference>
<evidence type="ECO:0000256" key="4">
    <source>
        <dbReference type="ARBA" id="ARBA00022806"/>
    </source>
</evidence>
<dbReference type="SUPFAM" id="SSF52540">
    <property type="entry name" value="P-loop containing nucleoside triphosphate hydrolases"/>
    <property type="match status" value="1"/>
</dbReference>
<evidence type="ECO:0000256" key="6">
    <source>
        <dbReference type="ARBA" id="ARBA00023125"/>
    </source>
</evidence>
<accession>A0A6P4E6U6</accession>
<evidence type="ECO:0000256" key="1">
    <source>
        <dbReference type="ARBA" id="ARBA00004123"/>
    </source>
</evidence>
<name>A0A6P4E6U6_DRORH</name>
<evidence type="ECO:0000256" key="2">
    <source>
        <dbReference type="ARBA" id="ARBA00007025"/>
    </source>
</evidence>
<evidence type="ECO:0000313" key="9">
    <source>
        <dbReference type="RefSeq" id="XP_016970953.1"/>
    </source>
</evidence>
<dbReference type="OrthoDB" id="9900844at2759"/>
<reference evidence="9" key="1">
    <citation type="submission" date="2025-08" db="UniProtKB">
        <authorList>
            <consortium name="RefSeq"/>
        </authorList>
    </citation>
    <scope>IDENTIFICATION</scope>
</reference>
<dbReference type="InterPro" id="IPR027417">
    <property type="entry name" value="P-loop_NTPase"/>
</dbReference>
<sequence>MERSMTKSFPDQDEMDEYKSEQFYESEKNILTEDEFLSRYNEQIKHQLLNDSNSDSGLSNLSNYANSKESISEEDEASTCIVEKFLQVFKTAQIIGPSLQDVEESKLEYNSVSETRLNISSLEKQCLVNNSDLRRKKNEIVLSSESDSSDIEDGSAQKLRFIKPMLRIDQLAIETRAAQKNESERIRSLDKKNVLLSKVIKGNIKFLKNSDLILDYIDNTKTFIKVNKDLVKLLKPHQRDGVRFMYDSCYGGIDVGNKNIGSGCILAHCMGLGKTLQLIALLHTVISYKELNTSKILVLCPKSTVMNWADEFQQWLSGIRNNNHIKVFIFPDSS</sequence>
<feature type="domain" description="SNF2 N-terminal" evidence="8">
    <location>
        <begin position="237"/>
        <end position="317"/>
    </location>
</feature>
<keyword evidence="5" id="KW-0067">ATP-binding</keyword>
<evidence type="ECO:0000256" key="3">
    <source>
        <dbReference type="ARBA" id="ARBA00022741"/>
    </source>
</evidence>
<dbReference type="Pfam" id="PF00176">
    <property type="entry name" value="SNF2-rel_dom"/>
    <property type="match status" value="1"/>
</dbReference>
<dbReference type="GO" id="GO:0005634">
    <property type="term" value="C:nucleus"/>
    <property type="evidence" value="ECO:0007669"/>
    <property type="project" value="UniProtKB-SubCell"/>
</dbReference>
<dbReference type="AlphaFoldDB" id="A0A6P4E6U6"/>
<dbReference type="PANTHER" id="PTHR45797">
    <property type="entry name" value="RAD54-LIKE"/>
    <property type="match status" value="1"/>
</dbReference>
<evidence type="ECO:0000256" key="7">
    <source>
        <dbReference type="ARBA" id="ARBA00023242"/>
    </source>
</evidence>
<dbReference type="PANTHER" id="PTHR45797:SF3">
    <property type="entry name" value="TRANSCRIPTIONAL REGULATOR ATRX HOMOLOG"/>
    <property type="match status" value="1"/>
</dbReference>
<keyword evidence="6" id="KW-0238">DNA-binding</keyword>
<keyword evidence="3" id="KW-0547">Nucleotide-binding</keyword>
<gene>
    <name evidence="9" type="primary">LOC108038631</name>
</gene>
<protein>
    <submittedName>
        <fullName evidence="9">Transcriptional regulator ATRX homolog</fullName>
    </submittedName>
</protein>
<dbReference type="InterPro" id="IPR000330">
    <property type="entry name" value="SNF2_N"/>
</dbReference>
<dbReference type="RefSeq" id="XP_016970953.1">
    <property type="nucleotide sequence ID" value="XM_017115464.1"/>
</dbReference>
<evidence type="ECO:0000256" key="5">
    <source>
        <dbReference type="ARBA" id="ARBA00022840"/>
    </source>
</evidence>
<organism evidence="9">
    <name type="scientific">Drosophila rhopaloa</name>
    <name type="common">Fruit fly</name>
    <dbReference type="NCBI Taxonomy" id="1041015"/>
    <lineage>
        <taxon>Eukaryota</taxon>
        <taxon>Metazoa</taxon>
        <taxon>Ecdysozoa</taxon>
        <taxon>Arthropoda</taxon>
        <taxon>Hexapoda</taxon>
        <taxon>Insecta</taxon>
        <taxon>Pterygota</taxon>
        <taxon>Neoptera</taxon>
        <taxon>Endopterygota</taxon>
        <taxon>Diptera</taxon>
        <taxon>Brachycera</taxon>
        <taxon>Muscomorpha</taxon>
        <taxon>Ephydroidea</taxon>
        <taxon>Drosophilidae</taxon>
        <taxon>Drosophila</taxon>
        <taxon>Sophophora</taxon>
    </lineage>
</organism>
<keyword evidence="7" id="KW-0539">Nucleus</keyword>
<keyword evidence="4" id="KW-0378">Hydrolase</keyword>
<dbReference type="GO" id="GO:0004386">
    <property type="term" value="F:helicase activity"/>
    <property type="evidence" value="ECO:0007669"/>
    <property type="project" value="UniProtKB-KW"/>
</dbReference>
<dbReference type="GO" id="GO:0005524">
    <property type="term" value="F:ATP binding"/>
    <property type="evidence" value="ECO:0007669"/>
    <property type="project" value="UniProtKB-KW"/>
</dbReference>